<dbReference type="RefSeq" id="WP_078924241.1">
    <property type="nucleotide sequence ID" value="NZ_FUYB01000032.1"/>
</dbReference>
<dbReference type="STRING" id="92487.SAMN02745130_03819"/>
<feature type="transmembrane region" description="Helical" evidence="1">
    <location>
        <begin position="7"/>
        <end position="28"/>
    </location>
</feature>
<keyword evidence="1" id="KW-0812">Transmembrane</keyword>
<name>A0A1T4Y3C8_9GAMM</name>
<dbReference type="GO" id="GO:0005737">
    <property type="term" value="C:cytoplasm"/>
    <property type="evidence" value="ECO:0007669"/>
    <property type="project" value="TreeGrafter"/>
</dbReference>
<evidence type="ECO:0000313" key="4">
    <source>
        <dbReference type="Proteomes" id="UP000190460"/>
    </source>
</evidence>
<dbReference type="OrthoDB" id="5940879at2"/>
<evidence type="ECO:0000313" key="3">
    <source>
        <dbReference type="EMBL" id="SKA95811.1"/>
    </source>
</evidence>
<keyword evidence="1" id="KW-0472">Membrane</keyword>
<gene>
    <name evidence="3" type="ORF">SAMN02745130_03819</name>
</gene>
<feature type="domain" description="G" evidence="2">
    <location>
        <begin position="127"/>
        <end position="236"/>
    </location>
</feature>
<reference evidence="3 4" key="1">
    <citation type="submission" date="2017-02" db="EMBL/GenBank/DDBJ databases">
        <authorList>
            <person name="Peterson S.W."/>
        </authorList>
    </citation>
    <scope>NUCLEOTIDE SEQUENCE [LARGE SCALE GENOMIC DNA]</scope>
    <source>
        <strain evidence="3 4">ATCC 49788</strain>
    </source>
</reference>
<keyword evidence="4" id="KW-1185">Reference proteome</keyword>
<dbReference type="EMBL" id="FUYB01000032">
    <property type="protein sequence ID" value="SKA95811.1"/>
    <property type="molecule type" value="Genomic_DNA"/>
</dbReference>
<dbReference type="Gene3D" id="3.40.50.300">
    <property type="entry name" value="P-loop containing nucleotide triphosphate hydrolases"/>
    <property type="match status" value="1"/>
</dbReference>
<dbReference type="PANTHER" id="PTHR42714">
    <property type="entry name" value="TRNA MODIFICATION GTPASE GTPBP3"/>
    <property type="match status" value="1"/>
</dbReference>
<dbReference type="SUPFAM" id="SSF52540">
    <property type="entry name" value="P-loop containing nucleoside triphosphate hydrolases"/>
    <property type="match status" value="1"/>
</dbReference>
<organism evidence="3 4">
    <name type="scientific">Thiothrix eikelboomii</name>
    <dbReference type="NCBI Taxonomy" id="92487"/>
    <lineage>
        <taxon>Bacteria</taxon>
        <taxon>Pseudomonadati</taxon>
        <taxon>Pseudomonadota</taxon>
        <taxon>Gammaproteobacteria</taxon>
        <taxon>Thiotrichales</taxon>
        <taxon>Thiotrichaceae</taxon>
        <taxon>Thiothrix</taxon>
    </lineage>
</organism>
<evidence type="ECO:0000256" key="1">
    <source>
        <dbReference type="SAM" id="Phobius"/>
    </source>
</evidence>
<dbReference type="Proteomes" id="UP000190460">
    <property type="component" value="Unassembled WGS sequence"/>
</dbReference>
<dbReference type="AlphaFoldDB" id="A0A1T4Y3C8"/>
<proteinExistence type="predicted"/>
<dbReference type="GO" id="GO:0005525">
    <property type="term" value="F:GTP binding"/>
    <property type="evidence" value="ECO:0007669"/>
    <property type="project" value="InterPro"/>
</dbReference>
<feature type="transmembrane region" description="Helical" evidence="1">
    <location>
        <begin position="48"/>
        <end position="71"/>
    </location>
</feature>
<dbReference type="InterPro" id="IPR006073">
    <property type="entry name" value="GTP-bd"/>
</dbReference>
<evidence type="ECO:0000259" key="2">
    <source>
        <dbReference type="Pfam" id="PF01926"/>
    </source>
</evidence>
<sequence>MKISKNLRWILAAAIIFGSLMFLLFVFYATQSAFDVWDRLQRLPSGLFYLYLGLIGFVLLASLGLAFKLILGSSRSGATRLSSTTPATAEQIEAEIKQIEAAGMDISPFKAELARLTARKETGQINIAFFGEVSTGKSSIIKALLPDAGVEISLRGGSTREIHEYLWQTEAGDRLLLTDLPGRNEAEGFLDELARDEAIRAQIVVYVVDSDLSRSQFEDIQELYTFGKPLIIAFNKSDLYTDTEKQQLQARIQSRFDSTTQPANAETVAKPALIPQVVFIQSGGLEEVVRVYPDGREETVQRQRKVDVSALSSRLQTEIDSRIEWLDRLRDASVFSLVHSKLDETRASFRREQAEKIVRSGTRNAVIGALAAISPGTDLLIQGVIGTRMVQELCKLYDVPVKQIDIDQFFDFSQNQMKKSIPLILAVAGNGLKAFPGLGTVAGGLVHAVAYGLIFDALGHAVALTLEQRGALKAAPAALKFREMLSGNLEERTKTLARLVVDQYQTKDSERGDRE</sequence>
<dbReference type="PANTHER" id="PTHR42714:SF6">
    <property type="entry name" value="TRANSLATION INITIATION FACTOR IF-2"/>
    <property type="match status" value="1"/>
</dbReference>
<dbReference type="GO" id="GO:0030488">
    <property type="term" value="P:tRNA methylation"/>
    <property type="evidence" value="ECO:0007669"/>
    <property type="project" value="TreeGrafter"/>
</dbReference>
<dbReference type="GO" id="GO:0002098">
    <property type="term" value="P:tRNA wobble uridine modification"/>
    <property type="evidence" value="ECO:0007669"/>
    <property type="project" value="TreeGrafter"/>
</dbReference>
<protein>
    <recommendedName>
        <fullName evidence="2">G domain-containing protein</fullName>
    </recommendedName>
</protein>
<dbReference type="InterPro" id="IPR027417">
    <property type="entry name" value="P-loop_NTPase"/>
</dbReference>
<accession>A0A1T4Y3C8</accession>
<keyword evidence="1" id="KW-1133">Transmembrane helix</keyword>
<dbReference type="Pfam" id="PF01926">
    <property type="entry name" value="MMR_HSR1"/>
    <property type="match status" value="1"/>
</dbReference>